<feature type="region of interest" description="Disordered" evidence="1">
    <location>
        <begin position="127"/>
        <end position="179"/>
    </location>
</feature>
<dbReference type="RefSeq" id="WP_055245900.1">
    <property type="nucleotide sequence ID" value="NZ_CZBE01000027.1"/>
</dbReference>
<evidence type="ECO:0000313" key="4">
    <source>
        <dbReference type="Proteomes" id="UP000095765"/>
    </source>
</evidence>
<evidence type="ECO:0000313" key="3">
    <source>
        <dbReference type="EMBL" id="CUQ11842.1"/>
    </source>
</evidence>
<feature type="domain" description="FtsK gamma" evidence="2">
    <location>
        <begin position="176"/>
        <end position="241"/>
    </location>
</feature>
<proteinExistence type="predicted"/>
<dbReference type="Gene3D" id="1.10.10.10">
    <property type="entry name" value="Winged helix-like DNA-binding domain superfamily/Winged helix DNA-binding domain"/>
    <property type="match status" value="1"/>
</dbReference>
<dbReference type="SUPFAM" id="SSF46785">
    <property type="entry name" value="Winged helix' DNA-binding domain"/>
    <property type="match status" value="1"/>
</dbReference>
<gene>
    <name evidence="3" type="primary">spoIIIE_2</name>
    <name evidence="3" type="ORF">ERS852551_03182</name>
</gene>
<sequence length="252" mass="27966">MSEISKYEAYKKKLQGVCDENDLVFRFRCDRYPITLTIKPVTGLEEQLSLLENVEDKGYTSPDASIVFFFKDGSITYKTSQTFTINDTLFSKIKNLFKNMHYCWLQFFFRDVVEKGVLTQKTMPVIDKSDDDLPKEAEPLESFDDEGEYGDDGTLSGDDEGDGAPSVGESGGPPATDLDDPILQEAARIVRAENKATVSLLQLRMGVGYAKAARIIDALEDLGVVGPFNGSEPREVLPYDEPDDQEGGDENG</sequence>
<reference evidence="3 4" key="1">
    <citation type="submission" date="2015-09" db="EMBL/GenBank/DDBJ databases">
        <authorList>
            <consortium name="Pathogen Informatics"/>
        </authorList>
    </citation>
    <scope>NUCLEOTIDE SEQUENCE [LARGE SCALE GENOMIC DNA]</scope>
    <source>
        <strain evidence="3 4">2789STDY5834939</strain>
    </source>
</reference>
<feature type="compositionally biased region" description="Acidic residues" evidence="1">
    <location>
        <begin position="139"/>
        <end position="162"/>
    </location>
</feature>
<accession>A0A174TPP1</accession>
<dbReference type="AlphaFoldDB" id="A0A174TPP1"/>
<dbReference type="Pfam" id="PF09397">
    <property type="entry name" value="FtsK_gamma"/>
    <property type="match status" value="1"/>
</dbReference>
<dbReference type="InterPro" id="IPR036388">
    <property type="entry name" value="WH-like_DNA-bd_sf"/>
</dbReference>
<feature type="compositionally biased region" description="Basic and acidic residues" evidence="1">
    <location>
        <begin position="127"/>
        <end position="138"/>
    </location>
</feature>
<evidence type="ECO:0000259" key="2">
    <source>
        <dbReference type="SMART" id="SM00843"/>
    </source>
</evidence>
<dbReference type="OrthoDB" id="7358785at2"/>
<organism evidence="3 4">
    <name type="scientific">Anaerotruncus colihominis</name>
    <dbReference type="NCBI Taxonomy" id="169435"/>
    <lineage>
        <taxon>Bacteria</taxon>
        <taxon>Bacillati</taxon>
        <taxon>Bacillota</taxon>
        <taxon>Clostridia</taxon>
        <taxon>Eubacteriales</taxon>
        <taxon>Oscillospiraceae</taxon>
        <taxon>Anaerotruncus</taxon>
    </lineage>
</organism>
<dbReference type="InterPro" id="IPR018541">
    <property type="entry name" value="Ftsk_gamma"/>
</dbReference>
<dbReference type="Proteomes" id="UP000095765">
    <property type="component" value="Unassembled WGS sequence"/>
</dbReference>
<feature type="compositionally biased region" description="Acidic residues" evidence="1">
    <location>
        <begin position="238"/>
        <end position="252"/>
    </location>
</feature>
<dbReference type="InterPro" id="IPR036390">
    <property type="entry name" value="WH_DNA-bd_sf"/>
</dbReference>
<evidence type="ECO:0000256" key="1">
    <source>
        <dbReference type="SAM" id="MobiDB-lite"/>
    </source>
</evidence>
<dbReference type="SMART" id="SM00843">
    <property type="entry name" value="Ftsk_gamma"/>
    <property type="match status" value="1"/>
</dbReference>
<feature type="region of interest" description="Disordered" evidence="1">
    <location>
        <begin position="226"/>
        <end position="252"/>
    </location>
</feature>
<protein>
    <submittedName>
        <fullName evidence="3">Stage III sporulation protein E</fullName>
    </submittedName>
</protein>
<dbReference type="EMBL" id="CZBE01000027">
    <property type="protein sequence ID" value="CUQ11842.1"/>
    <property type="molecule type" value="Genomic_DNA"/>
</dbReference>
<name>A0A174TPP1_9FIRM</name>